<comment type="caution">
    <text evidence="2">The sequence shown here is derived from an EMBL/GenBank/DDBJ whole genome shotgun (WGS) entry which is preliminary data.</text>
</comment>
<feature type="region of interest" description="Disordered" evidence="1">
    <location>
        <begin position="1"/>
        <end position="39"/>
    </location>
</feature>
<evidence type="ECO:0000256" key="1">
    <source>
        <dbReference type="SAM" id="MobiDB-lite"/>
    </source>
</evidence>
<name>A0ABN9UMK4_9DINO</name>
<dbReference type="Proteomes" id="UP001189429">
    <property type="component" value="Unassembled WGS sequence"/>
</dbReference>
<organism evidence="2 3">
    <name type="scientific">Prorocentrum cordatum</name>
    <dbReference type="NCBI Taxonomy" id="2364126"/>
    <lineage>
        <taxon>Eukaryota</taxon>
        <taxon>Sar</taxon>
        <taxon>Alveolata</taxon>
        <taxon>Dinophyceae</taxon>
        <taxon>Prorocentrales</taxon>
        <taxon>Prorocentraceae</taxon>
        <taxon>Prorocentrum</taxon>
    </lineage>
</organism>
<sequence length="145" mass="15387">MARELSGRAPCRATGAEPWRRLATGAPRQGLAPTRPGEGGGAACLLERWPARLVPRHARRGKYRPLEATLGAALATGRLLRRGGGGGQGHVRLDPETVSVDGMLTAFLSNEQYLLASGWRLEQGTFAPDGGARAKGRGERLLRPG</sequence>
<evidence type="ECO:0000313" key="3">
    <source>
        <dbReference type="Proteomes" id="UP001189429"/>
    </source>
</evidence>
<gene>
    <name evidence="2" type="ORF">PCOR1329_LOCUS48806</name>
</gene>
<proteinExistence type="predicted"/>
<feature type="compositionally biased region" description="Basic and acidic residues" evidence="1">
    <location>
        <begin position="136"/>
        <end position="145"/>
    </location>
</feature>
<feature type="non-terminal residue" evidence="2">
    <location>
        <position position="145"/>
    </location>
</feature>
<keyword evidence="3" id="KW-1185">Reference proteome</keyword>
<feature type="region of interest" description="Disordered" evidence="1">
    <location>
        <begin position="126"/>
        <end position="145"/>
    </location>
</feature>
<accession>A0ABN9UMK4</accession>
<evidence type="ECO:0000313" key="2">
    <source>
        <dbReference type="EMBL" id="CAK0859435.1"/>
    </source>
</evidence>
<reference evidence="2" key="1">
    <citation type="submission" date="2023-10" db="EMBL/GenBank/DDBJ databases">
        <authorList>
            <person name="Chen Y."/>
            <person name="Shah S."/>
            <person name="Dougan E. K."/>
            <person name="Thang M."/>
            <person name="Chan C."/>
        </authorList>
    </citation>
    <scope>NUCLEOTIDE SEQUENCE [LARGE SCALE GENOMIC DNA]</scope>
</reference>
<protein>
    <submittedName>
        <fullName evidence="2">Uncharacterized protein</fullName>
    </submittedName>
</protein>
<dbReference type="EMBL" id="CAUYUJ010015903">
    <property type="protein sequence ID" value="CAK0859435.1"/>
    <property type="molecule type" value="Genomic_DNA"/>
</dbReference>